<keyword evidence="7" id="KW-0915">Sodium</keyword>
<dbReference type="GeneID" id="107268748"/>
<keyword evidence="3" id="KW-0813">Transport</keyword>
<comment type="function">
    <text evidence="10">May be an inorganic phosphate cotransporter.</text>
</comment>
<evidence type="ECO:0000256" key="8">
    <source>
        <dbReference type="ARBA" id="ARBA00023136"/>
    </source>
</evidence>
<dbReference type="GO" id="GO:0006820">
    <property type="term" value="P:monoatomic anion transport"/>
    <property type="evidence" value="ECO:0007669"/>
    <property type="project" value="TreeGrafter"/>
</dbReference>
<evidence type="ECO:0000256" key="2">
    <source>
        <dbReference type="ARBA" id="ARBA00008586"/>
    </source>
</evidence>
<dbReference type="PANTHER" id="PTHR11662">
    <property type="entry name" value="SOLUTE CARRIER FAMILY 17"/>
    <property type="match status" value="1"/>
</dbReference>
<evidence type="ECO:0000256" key="12">
    <source>
        <dbReference type="SAM" id="Phobius"/>
    </source>
</evidence>
<feature type="transmembrane region" description="Helical" evidence="12">
    <location>
        <begin position="108"/>
        <end position="126"/>
    </location>
</feature>
<evidence type="ECO:0000256" key="1">
    <source>
        <dbReference type="ARBA" id="ARBA00004141"/>
    </source>
</evidence>
<feature type="transmembrane region" description="Helical" evidence="12">
    <location>
        <begin position="364"/>
        <end position="383"/>
    </location>
</feature>
<evidence type="ECO:0000256" key="11">
    <source>
        <dbReference type="ARBA" id="ARBA00068450"/>
    </source>
</evidence>
<feature type="transmembrane region" description="Helical" evidence="12">
    <location>
        <begin position="132"/>
        <end position="157"/>
    </location>
</feature>
<feature type="transmembrane region" description="Helical" evidence="12">
    <location>
        <begin position="202"/>
        <end position="219"/>
    </location>
</feature>
<evidence type="ECO:0000256" key="6">
    <source>
        <dbReference type="ARBA" id="ARBA00022989"/>
    </source>
</evidence>
<evidence type="ECO:0000256" key="9">
    <source>
        <dbReference type="ARBA" id="ARBA00023201"/>
    </source>
</evidence>
<keyword evidence="5" id="KW-0769">Symport</keyword>
<gene>
    <name evidence="15" type="primary">LOC107268748</name>
</gene>
<dbReference type="SUPFAM" id="SSF103473">
    <property type="entry name" value="MFS general substrate transporter"/>
    <property type="match status" value="1"/>
</dbReference>
<dbReference type="AlphaFoldDB" id="A0AAJ7BY97"/>
<keyword evidence="9" id="KW-0739">Sodium transport</keyword>
<organism evidence="14 15">
    <name type="scientific">Cephus cinctus</name>
    <name type="common">Wheat stem sawfly</name>
    <dbReference type="NCBI Taxonomy" id="211228"/>
    <lineage>
        <taxon>Eukaryota</taxon>
        <taxon>Metazoa</taxon>
        <taxon>Ecdysozoa</taxon>
        <taxon>Arthropoda</taxon>
        <taxon>Hexapoda</taxon>
        <taxon>Insecta</taxon>
        <taxon>Pterygota</taxon>
        <taxon>Neoptera</taxon>
        <taxon>Endopterygota</taxon>
        <taxon>Hymenoptera</taxon>
        <taxon>Cephoidea</taxon>
        <taxon>Cephidae</taxon>
        <taxon>Cephus</taxon>
    </lineage>
</organism>
<dbReference type="CDD" id="cd17318">
    <property type="entry name" value="MFS_SLC17"/>
    <property type="match status" value="1"/>
</dbReference>
<dbReference type="InterPro" id="IPR011701">
    <property type="entry name" value="MFS"/>
</dbReference>
<dbReference type="PROSITE" id="PS50850">
    <property type="entry name" value="MFS"/>
    <property type="match status" value="1"/>
</dbReference>
<dbReference type="KEGG" id="ccin:107268748"/>
<proteinExistence type="inferred from homology"/>
<dbReference type="GO" id="GO:0015293">
    <property type="term" value="F:symporter activity"/>
    <property type="evidence" value="ECO:0007669"/>
    <property type="project" value="UniProtKB-KW"/>
</dbReference>
<comment type="subcellular location">
    <subcellularLocation>
        <location evidence="1">Membrane</location>
        <topology evidence="1">Multi-pass membrane protein</topology>
    </subcellularLocation>
</comment>
<dbReference type="PANTHER" id="PTHR11662:SF280">
    <property type="entry name" value="FI21844P1-RELATED"/>
    <property type="match status" value="1"/>
</dbReference>
<dbReference type="FunFam" id="1.20.1250.20:FF:000003">
    <property type="entry name" value="Solute carrier family 17 member 3"/>
    <property type="match status" value="1"/>
</dbReference>
<evidence type="ECO:0000256" key="4">
    <source>
        <dbReference type="ARBA" id="ARBA00022692"/>
    </source>
</evidence>
<evidence type="ECO:0000256" key="10">
    <source>
        <dbReference type="ARBA" id="ARBA00054632"/>
    </source>
</evidence>
<dbReference type="InterPro" id="IPR050382">
    <property type="entry name" value="MFS_Na/Anion_cotransporter"/>
</dbReference>
<dbReference type="GO" id="GO:0006814">
    <property type="term" value="P:sodium ion transport"/>
    <property type="evidence" value="ECO:0007669"/>
    <property type="project" value="UniProtKB-KW"/>
</dbReference>
<dbReference type="Gene3D" id="1.20.1250.20">
    <property type="entry name" value="MFS general substrate transporter like domains"/>
    <property type="match status" value="2"/>
</dbReference>
<evidence type="ECO:0000256" key="3">
    <source>
        <dbReference type="ARBA" id="ARBA00022448"/>
    </source>
</evidence>
<dbReference type="Proteomes" id="UP000694920">
    <property type="component" value="Unplaced"/>
</dbReference>
<feature type="transmembrane region" description="Helical" evidence="12">
    <location>
        <begin position="428"/>
        <end position="452"/>
    </location>
</feature>
<dbReference type="InterPro" id="IPR020846">
    <property type="entry name" value="MFS_dom"/>
</dbReference>
<sequence>MSSKILTKRISCAEFMKVPPRKPKARLGCRHLQIFLMTTGFLCCYAMRITMSVAIVAMVDAESSNPDYEEYNWSMAVQSTILSSFFWGYVLTQIPGGMIAQRWGARNLYGYTVCFCAIFSLGIPLAARYGGWQLVCACRVAMGLCQGAVLPILHTLLAKWAPLDERGTLGSFVYSGGWIGNVSSLLSSSFLAASPLGWPSCFYFWGTLSFLWSIIWMTFGSESPAEDSRISDEEKEYIEVSLGVTESTEPLKTPWLAIARSPAVWAIAMAQCAQAWGFWTLVSEIPSYLNSVLEFDIKEVGLYSALSYFTAWILGFPVSFVSDYFIKSNIISTTTSRKLCNTFGQWIPAIALIGLGFVRSDQQVLAVAILVVAVGTNIAIYCGHNVNHMDLSPNFAGTLMGCINAVANICGIVTPLIAGAIVTEKSNILQWRIVFTLSAGIYFLGNLGYLIFGSATVQKWNDLDTKTRA</sequence>
<feature type="domain" description="Major facilitator superfamily (MFS) profile" evidence="13">
    <location>
        <begin position="32"/>
        <end position="457"/>
    </location>
</feature>
<feature type="transmembrane region" description="Helical" evidence="12">
    <location>
        <begin position="395"/>
        <end position="422"/>
    </location>
</feature>
<keyword evidence="6 12" id="KW-1133">Transmembrane helix</keyword>
<feature type="transmembrane region" description="Helical" evidence="12">
    <location>
        <begin position="34"/>
        <end position="59"/>
    </location>
</feature>
<dbReference type="RefSeq" id="XP_015597304.1">
    <property type="nucleotide sequence ID" value="XM_015741818.2"/>
</dbReference>
<evidence type="ECO:0000313" key="14">
    <source>
        <dbReference type="Proteomes" id="UP000694920"/>
    </source>
</evidence>
<dbReference type="GO" id="GO:0016020">
    <property type="term" value="C:membrane"/>
    <property type="evidence" value="ECO:0007669"/>
    <property type="project" value="UniProtKB-SubCell"/>
</dbReference>
<keyword evidence="4 12" id="KW-0812">Transmembrane</keyword>
<dbReference type="FunFam" id="1.20.1250.20:FF:000144">
    <property type="entry name" value="Picot, isoform B"/>
    <property type="match status" value="1"/>
</dbReference>
<dbReference type="InterPro" id="IPR036259">
    <property type="entry name" value="MFS_trans_sf"/>
</dbReference>
<protein>
    <recommendedName>
        <fullName evidence="11">Putative inorganic phosphate cotransporter</fullName>
    </recommendedName>
</protein>
<accession>A0AAJ7BY97</accession>
<feature type="transmembrane region" description="Helical" evidence="12">
    <location>
        <begin position="302"/>
        <end position="326"/>
    </location>
</feature>
<dbReference type="Pfam" id="PF07690">
    <property type="entry name" value="MFS_1"/>
    <property type="match status" value="1"/>
</dbReference>
<comment type="similarity">
    <text evidence="2">Belongs to the major facilitator superfamily. Sodium/anion cotransporter family.</text>
</comment>
<keyword evidence="8 12" id="KW-0472">Membrane</keyword>
<evidence type="ECO:0000313" key="15">
    <source>
        <dbReference type="RefSeq" id="XP_015597304.1"/>
    </source>
</evidence>
<feature type="transmembrane region" description="Helical" evidence="12">
    <location>
        <begin position="169"/>
        <end position="190"/>
    </location>
</feature>
<evidence type="ECO:0000259" key="13">
    <source>
        <dbReference type="PROSITE" id="PS50850"/>
    </source>
</evidence>
<name>A0AAJ7BY97_CEPCN</name>
<reference evidence="15" key="1">
    <citation type="submission" date="2025-08" db="UniProtKB">
        <authorList>
            <consortium name="RefSeq"/>
        </authorList>
    </citation>
    <scope>IDENTIFICATION</scope>
</reference>
<feature type="transmembrane region" description="Helical" evidence="12">
    <location>
        <begin position="338"/>
        <end position="358"/>
    </location>
</feature>
<keyword evidence="9" id="KW-0406">Ion transport</keyword>
<evidence type="ECO:0000256" key="7">
    <source>
        <dbReference type="ARBA" id="ARBA00023053"/>
    </source>
</evidence>
<keyword evidence="14" id="KW-1185">Reference proteome</keyword>
<evidence type="ECO:0000256" key="5">
    <source>
        <dbReference type="ARBA" id="ARBA00022847"/>
    </source>
</evidence>